<dbReference type="GO" id="GO:0006412">
    <property type="term" value="P:translation"/>
    <property type="evidence" value="ECO:0007669"/>
    <property type="project" value="InterPro"/>
</dbReference>
<proteinExistence type="inferred from homology"/>
<keyword evidence="2 4" id="KW-0689">Ribosomal protein</keyword>
<name>A0A1B0B1K9_9MUSC</name>
<evidence type="ECO:0000256" key="4">
    <source>
        <dbReference type="RuleBase" id="RU364105"/>
    </source>
</evidence>
<dbReference type="VEuPathDB" id="VectorBase:GPPI015846"/>
<dbReference type="GO" id="GO:0032040">
    <property type="term" value="C:small-subunit processome"/>
    <property type="evidence" value="ECO:0007669"/>
    <property type="project" value="TreeGrafter"/>
</dbReference>
<dbReference type="STRING" id="67801.A0A1B0B1K9"/>
<dbReference type="AlphaFoldDB" id="A0A1B0B1K9"/>
<evidence type="ECO:0000256" key="2">
    <source>
        <dbReference type="ARBA" id="ARBA00022980"/>
    </source>
</evidence>
<evidence type="ECO:0000313" key="5">
    <source>
        <dbReference type="EnsemblMetazoa" id="GPPI015846-PA"/>
    </source>
</evidence>
<dbReference type="InterPro" id="IPR000554">
    <property type="entry name" value="Ribosomal_eS7"/>
</dbReference>
<keyword evidence="3 4" id="KW-0687">Ribonucleoprotein</keyword>
<keyword evidence="6" id="KW-1185">Reference proteome</keyword>
<dbReference type="PANTHER" id="PTHR11278">
    <property type="entry name" value="40S RIBOSOMAL PROTEIN S7"/>
    <property type="match status" value="1"/>
</dbReference>
<protein>
    <recommendedName>
        <fullName evidence="4">40S ribosomal protein S7</fullName>
    </recommendedName>
</protein>
<sequence>METMIGSKTIKPDGAEPDDFEQTLLKLCWSLKLTLTLNCYHHLRAHSSAENFPKNTNNFEKTFFCKHVGKGKILPKPTRKARNPLIQKRPRSRTLTAVYDAILEDLVFSAEIVGKRICVKLDSSQLIKVHLDTSQQTTIEHKVSFLDWKSKNSNVLALFANCFMKFISLRLLITNCDFRGISILNSSILISGSRISDLSLHERFLNKCRSSSSSFRPKRCNRLRSAFLKRSCIKTSSDNEAL</sequence>
<evidence type="ECO:0000256" key="1">
    <source>
        <dbReference type="ARBA" id="ARBA00007820"/>
    </source>
</evidence>
<accession>A0A1B0B1K9</accession>
<dbReference type="GO" id="GO:0006364">
    <property type="term" value="P:rRNA processing"/>
    <property type="evidence" value="ECO:0007669"/>
    <property type="project" value="TreeGrafter"/>
</dbReference>
<dbReference type="GO" id="GO:0042274">
    <property type="term" value="P:ribosomal small subunit biogenesis"/>
    <property type="evidence" value="ECO:0007669"/>
    <property type="project" value="TreeGrafter"/>
</dbReference>
<evidence type="ECO:0000313" key="6">
    <source>
        <dbReference type="Proteomes" id="UP000092460"/>
    </source>
</evidence>
<reference evidence="6" key="1">
    <citation type="submission" date="2015-01" db="EMBL/GenBank/DDBJ databases">
        <authorList>
            <person name="Aksoy S."/>
            <person name="Warren W."/>
            <person name="Wilson R.K."/>
        </authorList>
    </citation>
    <scope>NUCLEOTIDE SEQUENCE [LARGE SCALE GENOMIC DNA]</scope>
    <source>
        <strain evidence="6">IAEA</strain>
    </source>
</reference>
<reference evidence="5" key="2">
    <citation type="submission" date="2020-05" db="UniProtKB">
        <authorList>
            <consortium name="EnsemblMetazoa"/>
        </authorList>
    </citation>
    <scope>IDENTIFICATION</scope>
    <source>
        <strain evidence="5">IAEA</strain>
    </source>
</reference>
<dbReference type="GO" id="GO:0003735">
    <property type="term" value="F:structural constituent of ribosome"/>
    <property type="evidence" value="ECO:0007669"/>
    <property type="project" value="InterPro"/>
</dbReference>
<dbReference type="Pfam" id="PF01251">
    <property type="entry name" value="Ribosomal_S7e"/>
    <property type="match status" value="1"/>
</dbReference>
<dbReference type="EnsemblMetazoa" id="GPPI015846-RA">
    <property type="protein sequence ID" value="GPPI015846-PA"/>
    <property type="gene ID" value="GPPI015846"/>
</dbReference>
<organism evidence="5 6">
    <name type="scientific">Glossina palpalis gambiensis</name>
    <dbReference type="NCBI Taxonomy" id="67801"/>
    <lineage>
        <taxon>Eukaryota</taxon>
        <taxon>Metazoa</taxon>
        <taxon>Ecdysozoa</taxon>
        <taxon>Arthropoda</taxon>
        <taxon>Hexapoda</taxon>
        <taxon>Insecta</taxon>
        <taxon>Pterygota</taxon>
        <taxon>Neoptera</taxon>
        <taxon>Endopterygota</taxon>
        <taxon>Diptera</taxon>
        <taxon>Brachycera</taxon>
        <taxon>Muscomorpha</taxon>
        <taxon>Hippoboscoidea</taxon>
        <taxon>Glossinidae</taxon>
        <taxon>Glossina</taxon>
    </lineage>
</organism>
<dbReference type="GO" id="GO:0022627">
    <property type="term" value="C:cytosolic small ribosomal subunit"/>
    <property type="evidence" value="ECO:0007669"/>
    <property type="project" value="TreeGrafter"/>
</dbReference>
<dbReference type="GO" id="GO:0030686">
    <property type="term" value="C:90S preribosome"/>
    <property type="evidence" value="ECO:0007669"/>
    <property type="project" value="TreeGrafter"/>
</dbReference>
<comment type="similarity">
    <text evidence="1 4">Belongs to the eukaryotic ribosomal protein eS7 family.</text>
</comment>
<dbReference type="Proteomes" id="UP000092460">
    <property type="component" value="Unassembled WGS sequence"/>
</dbReference>
<evidence type="ECO:0000256" key="3">
    <source>
        <dbReference type="ARBA" id="ARBA00023274"/>
    </source>
</evidence>
<dbReference type="PANTHER" id="PTHR11278:SF0">
    <property type="entry name" value="SMALL RIBOSOMAL SUBUNIT PROTEIN ES7"/>
    <property type="match status" value="1"/>
</dbReference>
<dbReference type="EMBL" id="JXJN01007194">
    <property type="status" value="NOT_ANNOTATED_CDS"/>
    <property type="molecule type" value="Genomic_DNA"/>
</dbReference>